<dbReference type="InterPro" id="IPR032708">
    <property type="entry name" value="McjB_C"/>
</dbReference>
<reference evidence="2 3" key="1">
    <citation type="submission" date="2016-10" db="EMBL/GenBank/DDBJ databases">
        <authorList>
            <person name="Cai Z."/>
        </authorList>
    </citation>
    <scope>NUCLEOTIDE SEQUENCE [LARGE SCALE GENOMIC DNA]</scope>
    <source>
        <strain evidence="2 3">CGMCC 1.10826</strain>
    </source>
</reference>
<feature type="domain" description="Microcin J25-processing protein McjB C-terminal" evidence="1">
    <location>
        <begin position="53"/>
        <end position="134"/>
    </location>
</feature>
<evidence type="ECO:0000259" key="1">
    <source>
        <dbReference type="Pfam" id="PF13471"/>
    </source>
</evidence>
<evidence type="ECO:0000313" key="3">
    <source>
        <dbReference type="Proteomes" id="UP000250222"/>
    </source>
</evidence>
<protein>
    <submittedName>
        <fullName evidence="2">Transglutaminase-like superfamily protein</fullName>
    </submittedName>
</protein>
<dbReference type="AlphaFoldDB" id="A0A2Y9C4R9"/>
<accession>A0A2Y9C4R9</accession>
<dbReference type="EMBL" id="UETB01000003">
    <property type="protein sequence ID" value="SSA40063.1"/>
    <property type="molecule type" value="Genomic_DNA"/>
</dbReference>
<organism evidence="2 3">
    <name type="scientific">Georgenia satyanarayanai</name>
    <dbReference type="NCBI Taxonomy" id="860221"/>
    <lineage>
        <taxon>Bacteria</taxon>
        <taxon>Bacillati</taxon>
        <taxon>Actinomycetota</taxon>
        <taxon>Actinomycetes</taxon>
        <taxon>Micrococcales</taxon>
        <taxon>Bogoriellaceae</taxon>
        <taxon>Georgenia</taxon>
    </lineage>
</organism>
<dbReference type="RefSeq" id="WP_110851893.1">
    <property type="nucleotide sequence ID" value="NZ_QKLZ01000003.1"/>
</dbReference>
<dbReference type="Pfam" id="PF13471">
    <property type="entry name" value="Transglut_core3"/>
    <property type="match status" value="1"/>
</dbReference>
<dbReference type="InterPro" id="IPR053521">
    <property type="entry name" value="McjB-like"/>
</dbReference>
<proteinExistence type="predicted"/>
<sequence>MISVGGILRSWTLRDYAAVAAALVAQARIEWAVRRRPLPELAASLGVPLSTDAGDAATEPFADRLTADERRALRAVRRVLRHWPWEDTCLRRALGTGYALRHRRPALRVGVTKSDGVVKAHAWLEIDGRTLDPEAPVTYLSLVDPRREGAA</sequence>
<name>A0A2Y9C4R9_9MICO</name>
<dbReference type="NCBIfam" id="NF033537">
    <property type="entry name" value="lasso_biosyn_B2"/>
    <property type="match status" value="1"/>
</dbReference>
<keyword evidence="3" id="KW-1185">Reference proteome</keyword>
<gene>
    <name evidence="2" type="ORF">SAMN05216184_103247</name>
</gene>
<dbReference type="OrthoDB" id="3629336at2"/>
<dbReference type="Proteomes" id="UP000250222">
    <property type="component" value="Unassembled WGS sequence"/>
</dbReference>
<evidence type="ECO:0000313" key="2">
    <source>
        <dbReference type="EMBL" id="SSA40063.1"/>
    </source>
</evidence>